<dbReference type="EMBL" id="CAJNOR010006647">
    <property type="protein sequence ID" value="CAF1600309.1"/>
    <property type="molecule type" value="Genomic_DNA"/>
</dbReference>
<dbReference type="Proteomes" id="UP000663852">
    <property type="component" value="Unassembled WGS sequence"/>
</dbReference>
<dbReference type="AlphaFoldDB" id="A0A815WUR9"/>
<sequence>MNLSDVFQLFPFMKKRQNFLISSGRILTGSHTVLSDAILPNSSQGTIKLSFNSDQPTSPDTAYKASYKNRRLPHTGSSQTLLFSITGSSEKASTNTSAKIRYFPASTPSEASRSDRTRRLGTLTTGSAPFITTSDEIHNNKPPLPLATTQETKQLYRTKPFKPSRNKTIRTIHLISHIRTIFPYDPAQHCTKILRSTSNIFHTYKSYLAGKYFEVLPTYSIRTSLI</sequence>
<reference evidence="1" key="1">
    <citation type="submission" date="2021-02" db="EMBL/GenBank/DDBJ databases">
        <authorList>
            <person name="Nowell W R."/>
        </authorList>
    </citation>
    <scope>NUCLEOTIDE SEQUENCE</scope>
</reference>
<keyword evidence="3" id="KW-1185">Reference proteome</keyword>
<evidence type="ECO:0000313" key="4">
    <source>
        <dbReference type="Proteomes" id="UP000663852"/>
    </source>
</evidence>
<name>A0A815WUR9_ADIRI</name>
<evidence type="ECO:0000313" key="2">
    <source>
        <dbReference type="EMBL" id="CAF1600309.1"/>
    </source>
</evidence>
<evidence type="ECO:0000313" key="1">
    <source>
        <dbReference type="EMBL" id="CAF1549966.1"/>
    </source>
</evidence>
<dbReference type="Proteomes" id="UP000663828">
    <property type="component" value="Unassembled WGS sequence"/>
</dbReference>
<dbReference type="EMBL" id="CAJNOJ010001364">
    <property type="protein sequence ID" value="CAF1549966.1"/>
    <property type="molecule type" value="Genomic_DNA"/>
</dbReference>
<gene>
    <name evidence="1" type="ORF">EDS130_LOCUS45935</name>
    <name evidence="2" type="ORF">XAT740_LOCUS47632</name>
</gene>
<organism evidence="1 4">
    <name type="scientific">Adineta ricciae</name>
    <name type="common">Rotifer</name>
    <dbReference type="NCBI Taxonomy" id="249248"/>
    <lineage>
        <taxon>Eukaryota</taxon>
        <taxon>Metazoa</taxon>
        <taxon>Spiralia</taxon>
        <taxon>Gnathifera</taxon>
        <taxon>Rotifera</taxon>
        <taxon>Eurotatoria</taxon>
        <taxon>Bdelloidea</taxon>
        <taxon>Adinetida</taxon>
        <taxon>Adinetidae</taxon>
        <taxon>Adineta</taxon>
    </lineage>
</organism>
<protein>
    <submittedName>
        <fullName evidence="1">Uncharacterized protein</fullName>
    </submittedName>
</protein>
<proteinExistence type="predicted"/>
<comment type="caution">
    <text evidence="1">The sequence shown here is derived from an EMBL/GenBank/DDBJ whole genome shotgun (WGS) entry which is preliminary data.</text>
</comment>
<evidence type="ECO:0000313" key="3">
    <source>
        <dbReference type="Proteomes" id="UP000663828"/>
    </source>
</evidence>
<accession>A0A815WUR9</accession>